<comment type="caution">
    <text evidence="1">The sequence shown here is derived from an EMBL/GenBank/DDBJ whole genome shotgun (WGS) entry which is preliminary data.</text>
</comment>
<dbReference type="EMBL" id="SRZC01000007">
    <property type="protein sequence ID" value="TGX82793.1"/>
    <property type="molecule type" value="Genomic_DNA"/>
</dbReference>
<reference evidence="1" key="1">
    <citation type="submission" date="2019-04" db="EMBL/GenBank/DDBJ databases">
        <title>Microbes associate with the intestines of laboratory mice.</title>
        <authorList>
            <person name="Navarre W."/>
            <person name="Wong E."/>
            <person name="Huang K."/>
            <person name="Tropini C."/>
            <person name="Ng K."/>
            <person name="Yu B."/>
        </authorList>
    </citation>
    <scope>NUCLEOTIDE SEQUENCE</scope>
    <source>
        <strain evidence="1">NM73_A23</strain>
    </source>
</reference>
<organism evidence="1 2">
    <name type="scientific">Palleniella muris</name>
    <dbReference type="NCBI Taxonomy" id="3038145"/>
    <lineage>
        <taxon>Bacteria</taxon>
        <taxon>Pseudomonadati</taxon>
        <taxon>Bacteroidota</taxon>
        <taxon>Bacteroidia</taxon>
        <taxon>Bacteroidales</taxon>
        <taxon>Prevotellaceae</taxon>
        <taxon>Palleniella</taxon>
    </lineage>
</organism>
<protein>
    <submittedName>
        <fullName evidence="1">Uncharacterized protein</fullName>
    </submittedName>
</protein>
<proteinExistence type="predicted"/>
<evidence type="ECO:0000313" key="2">
    <source>
        <dbReference type="Proteomes" id="UP000308886"/>
    </source>
</evidence>
<name>A0AC61QRP6_9BACT</name>
<accession>A0AC61QRP6</accession>
<sequence>MIIDKHKPTHPTEPEEVPVVPEPEIDEVQEVVETNPMIEAYKAVRKILESIPKDPKNPKSPRLFKTIKLGNGQLNRIKYNTHNKEYGLVFPAVFIHFINIYYNVGTSSIAEGKGTMRIHYVLNRLNNSDDEVECEGMEVYKRIVSAIEAQKANFPALVSRFQLEYWDQPLTFDDALQPYWIDYQIWFQDFTSYAYKNYQDVYVTVPPFTQPSDQNEIANPDHLPNHEYPKFEDIAGFKDKKE</sequence>
<evidence type="ECO:0000313" key="1">
    <source>
        <dbReference type="EMBL" id="TGX82793.1"/>
    </source>
</evidence>
<gene>
    <name evidence="1" type="ORF">E5358_05500</name>
</gene>
<dbReference type="Proteomes" id="UP000308886">
    <property type="component" value="Unassembled WGS sequence"/>
</dbReference>
<keyword evidence="2" id="KW-1185">Reference proteome</keyword>